<evidence type="ECO:0000313" key="2">
    <source>
        <dbReference type="EMBL" id="BCO08029.1"/>
    </source>
</evidence>
<protein>
    <recommendedName>
        <fullName evidence="4">DUF599 domain-containing protein</fullName>
    </recommendedName>
</protein>
<dbReference type="PANTHER" id="PTHR31881:SF6">
    <property type="entry name" value="OS09G0494600 PROTEIN"/>
    <property type="match status" value="1"/>
</dbReference>
<dbReference type="PANTHER" id="PTHR31881">
    <property type="match status" value="1"/>
</dbReference>
<keyword evidence="1" id="KW-1133">Transmembrane helix</keyword>
<evidence type="ECO:0008006" key="4">
    <source>
        <dbReference type="Google" id="ProtNLM"/>
    </source>
</evidence>
<dbReference type="AlphaFoldDB" id="A0A915XGZ4"/>
<feature type="transmembrane region" description="Helical" evidence="1">
    <location>
        <begin position="69"/>
        <end position="90"/>
    </location>
</feature>
<feature type="transmembrane region" description="Helical" evidence="1">
    <location>
        <begin position="178"/>
        <end position="206"/>
    </location>
</feature>
<feature type="transmembrane region" description="Helical" evidence="1">
    <location>
        <begin position="6"/>
        <end position="24"/>
    </location>
</feature>
<evidence type="ECO:0000256" key="1">
    <source>
        <dbReference type="SAM" id="Phobius"/>
    </source>
</evidence>
<accession>A0A915XGZ4</accession>
<keyword evidence="1" id="KW-0472">Membrane</keyword>
<keyword evidence="1" id="KW-0812">Transmembrane</keyword>
<dbReference type="InterPro" id="IPR006747">
    <property type="entry name" value="DUF599"/>
</dbReference>
<dbReference type="KEGG" id="ddu:GF1_04050"/>
<gene>
    <name evidence="2" type="ORF">GF1_04050</name>
</gene>
<dbReference type="EMBL" id="AP024233">
    <property type="protein sequence ID" value="BCO08029.1"/>
    <property type="molecule type" value="Genomic_DNA"/>
</dbReference>
<reference evidence="2" key="1">
    <citation type="submission" date="2020-12" db="EMBL/GenBank/DDBJ databases">
        <title>Desulfobium dissulfuricans gen. nov., sp. nov., a novel mesophilic, sulfate-reducing bacterium isolated from a deep-sea hydrothermal vent.</title>
        <authorList>
            <person name="Hashimoto Y."/>
            <person name="Tame A."/>
            <person name="Sawayama S."/>
            <person name="Miyazaki J."/>
            <person name="Takai K."/>
            <person name="Nakagawa S."/>
        </authorList>
    </citation>
    <scope>NUCLEOTIDE SEQUENCE</scope>
    <source>
        <strain evidence="2">GF1</strain>
    </source>
</reference>
<proteinExistence type="predicted"/>
<dbReference type="Proteomes" id="UP001063350">
    <property type="component" value="Chromosome"/>
</dbReference>
<keyword evidence="3" id="KW-1185">Reference proteome</keyword>
<feature type="transmembrane region" description="Helical" evidence="1">
    <location>
        <begin position="110"/>
        <end position="131"/>
    </location>
</feature>
<evidence type="ECO:0000313" key="3">
    <source>
        <dbReference type="Proteomes" id="UP001063350"/>
    </source>
</evidence>
<sequence>MDWVAFTLFWTTVISYRLFLARMLRKNRERLFLGKLQAYRNAWIVAHSYCKNDILVIQTLRNTIMSASFLASTSVILIMGAFHLLGYLNTPQRSVAILGIFGSTDPVVEMWKIFLIILTLSYSFFNFTWYIREINYLGFILNLPKHQIDAIENRDSTEVVSNLFLMAGIRFSMGMRGYYFLIPLFMWLLHPLFMIIAIVVIVSILLKRDLASEGDRKSLSSGDN</sequence>
<dbReference type="Pfam" id="PF04654">
    <property type="entry name" value="DUF599"/>
    <property type="match status" value="1"/>
</dbReference>
<name>A0A915XGZ4_9BACT</name>
<organism evidence="2 3">
    <name type="scientific">Desulfolithobacter dissulfuricans</name>
    <dbReference type="NCBI Taxonomy" id="2795293"/>
    <lineage>
        <taxon>Bacteria</taxon>
        <taxon>Pseudomonadati</taxon>
        <taxon>Thermodesulfobacteriota</taxon>
        <taxon>Desulfobulbia</taxon>
        <taxon>Desulfobulbales</taxon>
        <taxon>Desulfobulbaceae</taxon>
        <taxon>Desulfolithobacter</taxon>
    </lineage>
</organism>